<keyword evidence="4" id="KW-1185">Reference proteome</keyword>
<name>A0A5C6NEK0_9TELE</name>
<evidence type="ECO:0000256" key="1">
    <source>
        <dbReference type="SAM" id="MobiDB-lite"/>
    </source>
</evidence>
<feature type="region of interest" description="Disordered" evidence="1">
    <location>
        <begin position="71"/>
        <end position="94"/>
    </location>
</feature>
<protein>
    <submittedName>
        <fullName evidence="3">Uncharacterized protein</fullName>
    </submittedName>
</protein>
<reference evidence="3 4" key="1">
    <citation type="submission" date="2019-04" db="EMBL/GenBank/DDBJ databases">
        <title>Chromosome genome assembly for Takifugu flavidus.</title>
        <authorList>
            <person name="Xiao S."/>
        </authorList>
    </citation>
    <scope>NUCLEOTIDE SEQUENCE [LARGE SCALE GENOMIC DNA]</scope>
    <source>
        <strain evidence="3">HTHZ2018</strain>
        <tissue evidence="3">Muscle</tissue>
    </source>
</reference>
<keyword evidence="2" id="KW-0732">Signal</keyword>
<gene>
    <name evidence="3" type="ORF">D4764_21G0005030</name>
</gene>
<evidence type="ECO:0000256" key="2">
    <source>
        <dbReference type="SAM" id="SignalP"/>
    </source>
</evidence>
<feature type="signal peptide" evidence="2">
    <location>
        <begin position="1"/>
        <end position="28"/>
    </location>
</feature>
<dbReference type="AlphaFoldDB" id="A0A5C6NEK0"/>
<dbReference type="EMBL" id="RHFK02000014">
    <property type="protein sequence ID" value="TWW65603.1"/>
    <property type="molecule type" value="Genomic_DNA"/>
</dbReference>
<feature type="chain" id="PRO_5023122471" evidence="2">
    <location>
        <begin position="29"/>
        <end position="404"/>
    </location>
</feature>
<feature type="compositionally biased region" description="Polar residues" evidence="1">
    <location>
        <begin position="75"/>
        <end position="94"/>
    </location>
</feature>
<sequence>MCNGGAAGPAAARLNGLVAALTASTAYACPPHPFTSVHERSSSQASKCWPLLAASVPPPHQHTASLHNQEPGLLKSTNTCPTQTPQEGQPAPSSTQTYMLLAGLQRFTPVYHSPSSGTLWPPLRVFGPTLTPSTGQHLQRQLCFTLTARFLAGISIRAEVMEANRPSLVPPRRPPGCRVARSDCYTTGSVTYMTPTTRGCWRRSGLTFVELSCFPSWLILKLRTLSCLGGLKLMLLALPTPPTPPYELRPGAYLFCQPWIRLVYLLSTPSTLRACCGFTLFPNTDPRPPPAPAEPPREPEPGLCDPARPSFLDAEFDEEELGLFVPGCGLLSALSILATGRRRAGEAEECVSLKGLHQRWSARKGEQREILVIRSPPICSNRVLCQSNQIYCSCDWTGGFLIFC</sequence>
<organism evidence="3 4">
    <name type="scientific">Takifugu flavidus</name>
    <name type="common">sansaifugu</name>
    <dbReference type="NCBI Taxonomy" id="433684"/>
    <lineage>
        <taxon>Eukaryota</taxon>
        <taxon>Metazoa</taxon>
        <taxon>Chordata</taxon>
        <taxon>Craniata</taxon>
        <taxon>Vertebrata</taxon>
        <taxon>Euteleostomi</taxon>
        <taxon>Actinopterygii</taxon>
        <taxon>Neopterygii</taxon>
        <taxon>Teleostei</taxon>
        <taxon>Neoteleostei</taxon>
        <taxon>Acanthomorphata</taxon>
        <taxon>Eupercaria</taxon>
        <taxon>Tetraodontiformes</taxon>
        <taxon>Tetradontoidea</taxon>
        <taxon>Tetraodontidae</taxon>
        <taxon>Takifugu</taxon>
    </lineage>
</organism>
<dbReference type="Proteomes" id="UP000324091">
    <property type="component" value="Chromosome 21"/>
</dbReference>
<evidence type="ECO:0000313" key="3">
    <source>
        <dbReference type="EMBL" id="TWW65603.1"/>
    </source>
</evidence>
<evidence type="ECO:0000313" key="4">
    <source>
        <dbReference type="Proteomes" id="UP000324091"/>
    </source>
</evidence>
<accession>A0A5C6NEK0</accession>
<proteinExistence type="predicted"/>
<comment type="caution">
    <text evidence="3">The sequence shown here is derived from an EMBL/GenBank/DDBJ whole genome shotgun (WGS) entry which is preliminary data.</text>
</comment>